<dbReference type="GO" id="GO:0008017">
    <property type="term" value="F:microtubule binding"/>
    <property type="evidence" value="ECO:0007669"/>
    <property type="project" value="InterPro"/>
</dbReference>
<evidence type="ECO:0000256" key="4">
    <source>
        <dbReference type="ARBA" id="ARBA00022741"/>
    </source>
</evidence>
<reference evidence="15 16" key="1">
    <citation type="submission" date="2017-12" db="EMBL/GenBank/DDBJ databases">
        <title>Hemimetabolous genomes reveal molecular basis of termite eusociality.</title>
        <authorList>
            <person name="Harrison M.C."/>
            <person name="Jongepier E."/>
            <person name="Robertson H.M."/>
            <person name="Arning N."/>
            <person name="Bitard-Feildel T."/>
            <person name="Chao H."/>
            <person name="Childers C.P."/>
            <person name="Dinh H."/>
            <person name="Doddapaneni H."/>
            <person name="Dugan S."/>
            <person name="Gowin J."/>
            <person name="Greiner C."/>
            <person name="Han Y."/>
            <person name="Hu H."/>
            <person name="Hughes D.S.T."/>
            <person name="Huylmans A.-K."/>
            <person name="Kemena C."/>
            <person name="Kremer L.P.M."/>
            <person name="Lee S.L."/>
            <person name="Lopez-Ezquerra A."/>
            <person name="Mallet L."/>
            <person name="Monroy-Kuhn J.M."/>
            <person name="Moser A."/>
            <person name="Murali S.C."/>
            <person name="Muzny D.M."/>
            <person name="Otani S."/>
            <person name="Piulachs M.-D."/>
            <person name="Poelchau M."/>
            <person name="Qu J."/>
            <person name="Schaub F."/>
            <person name="Wada-Katsumata A."/>
            <person name="Worley K.C."/>
            <person name="Xie Q."/>
            <person name="Ylla G."/>
            <person name="Poulsen M."/>
            <person name="Gibbs R.A."/>
            <person name="Schal C."/>
            <person name="Richards S."/>
            <person name="Belles X."/>
            <person name="Korb J."/>
            <person name="Bornberg-Bauer E."/>
        </authorList>
    </citation>
    <scope>NUCLEOTIDE SEQUENCE [LARGE SCALE GENOMIC DNA]</scope>
    <source>
        <tissue evidence="15">Whole body</tissue>
    </source>
</reference>
<dbReference type="EMBL" id="NEVH01021202">
    <property type="protein sequence ID" value="PNF19930.1"/>
    <property type="molecule type" value="Genomic_DNA"/>
</dbReference>
<feature type="region of interest" description="Disordered" evidence="13">
    <location>
        <begin position="397"/>
        <end position="424"/>
    </location>
</feature>
<dbReference type="PANTHER" id="PTHR47969">
    <property type="entry name" value="CHROMOSOME-ASSOCIATED KINESIN KIF4A-RELATED"/>
    <property type="match status" value="1"/>
</dbReference>
<accession>A0A2J7PUC0</accession>
<dbReference type="PROSITE" id="PS50067">
    <property type="entry name" value="KINESIN_MOTOR_2"/>
    <property type="match status" value="1"/>
</dbReference>
<evidence type="ECO:0000256" key="8">
    <source>
        <dbReference type="ARBA" id="ARBA00023212"/>
    </source>
</evidence>
<feature type="coiled-coil region" evidence="12">
    <location>
        <begin position="521"/>
        <end position="555"/>
    </location>
</feature>
<comment type="subcellular location">
    <subcellularLocation>
        <location evidence="1">Cytoplasm</location>
        <location evidence="1">Cytoskeleton</location>
    </subcellularLocation>
</comment>
<evidence type="ECO:0000313" key="16">
    <source>
        <dbReference type="Proteomes" id="UP000235965"/>
    </source>
</evidence>
<evidence type="ECO:0000256" key="7">
    <source>
        <dbReference type="ARBA" id="ARBA00023175"/>
    </source>
</evidence>
<comment type="similarity">
    <text evidence="10 11">Belongs to the TRAFAC class myosin-kinesin ATPase superfamily. Kinesin family.</text>
</comment>
<keyword evidence="7 10" id="KW-0505">Motor protein</keyword>
<dbReference type="Proteomes" id="UP000235965">
    <property type="component" value="Unassembled WGS sequence"/>
</dbReference>
<proteinExistence type="inferred from homology"/>
<feature type="binding site" evidence="10">
    <location>
        <begin position="105"/>
        <end position="112"/>
    </location>
    <ligand>
        <name>ATP</name>
        <dbReference type="ChEBI" id="CHEBI:30616"/>
    </ligand>
</feature>
<evidence type="ECO:0000259" key="14">
    <source>
        <dbReference type="PROSITE" id="PS50067"/>
    </source>
</evidence>
<dbReference type="FunCoup" id="A0A2J7PUC0">
    <property type="interactions" value="15"/>
</dbReference>
<evidence type="ECO:0000256" key="5">
    <source>
        <dbReference type="ARBA" id="ARBA00022840"/>
    </source>
</evidence>
<evidence type="ECO:0000256" key="10">
    <source>
        <dbReference type="PROSITE-ProRule" id="PRU00283"/>
    </source>
</evidence>
<dbReference type="Gene3D" id="3.40.850.10">
    <property type="entry name" value="Kinesin motor domain"/>
    <property type="match status" value="1"/>
</dbReference>
<dbReference type="EMBL" id="NEVH01021202">
    <property type="protein sequence ID" value="PNF19932.1"/>
    <property type="molecule type" value="Genomic_DNA"/>
</dbReference>
<dbReference type="InterPro" id="IPR027640">
    <property type="entry name" value="Kinesin-like_fam"/>
</dbReference>
<gene>
    <name evidence="15" type="primary">KIF3B_2</name>
    <name evidence="15" type="ORF">B7P43_G11470</name>
</gene>
<dbReference type="AlphaFoldDB" id="A0A2J7PUC0"/>
<dbReference type="GO" id="GO:0005524">
    <property type="term" value="F:ATP binding"/>
    <property type="evidence" value="ECO:0007669"/>
    <property type="project" value="UniProtKB-UniRule"/>
</dbReference>
<evidence type="ECO:0000256" key="9">
    <source>
        <dbReference type="ARBA" id="ARBA00060187"/>
    </source>
</evidence>
<keyword evidence="4 10" id="KW-0547">Nucleotide-binding</keyword>
<dbReference type="SUPFAM" id="SSF52540">
    <property type="entry name" value="P-loop containing nucleoside triphosphate hydrolases"/>
    <property type="match status" value="1"/>
</dbReference>
<dbReference type="STRING" id="105785.A0A2J7PUC0"/>
<organism evidence="15 16">
    <name type="scientific">Cryptotermes secundus</name>
    <dbReference type="NCBI Taxonomy" id="105785"/>
    <lineage>
        <taxon>Eukaryota</taxon>
        <taxon>Metazoa</taxon>
        <taxon>Ecdysozoa</taxon>
        <taxon>Arthropoda</taxon>
        <taxon>Hexapoda</taxon>
        <taxon>Insecta</taxon>
        <taxon>Pterygota</taxon>
        <taxon>Neoptera</taxon>
        <taxon>Polyneoptera</taxon>
        <taxon>Dictyoptera</taxon>
        <taxon>Blattodea</taxon>
        <taxon>Blattoidea</taxon>
        <taxon>Termitoidae</taxon>
        <taxon>Kalotermitidae</taxon>
        <taxon>Cryptotermitinae</taxon>
        <taxon>Cryptotermes</taxon>
    </lineage>
</organism>
<dbReference type="EMBL" id="NEVH01021202">
    <property type="protein sequence ID" value="PNF19931.1"/>
    <property type="molecule type" value="Genomic_DNA"/>
</dbReference>
<sequence>MEKTGKFVPRRAHKNEAVQVVVRCRPLNDKEIAAGYSCVVECFPSRGAIDIFNPNAKDPRENKKSFTYDAVYGWNSTQDDIYEETVRSLVSSVLDGFNGTIFAYGQTGTGKTYTMEGCRTDPSQKGIIPKSFEQIFSHISRSSNVQYLVRTSYLEIYQEEIRDLLNKDQTKKYELRENSDVGVYVKDISSFVCKSVKEIDQVMYIGNQNRKIGATNMNEHSSRSHAIFMITIEMSGIGGKKVIRVGKLNLVDLAGSERQSKTGATGERLKEASKINLSLSALGNVISALVISSGKAPHVPYRDSKLTRILQDSLGGNSKTIMVANIGPASYNYDESLTTLRYANRAKNIKNKPRVNEDPKDALLREYQTEIARLKNLLALRLQERAALSEQQRLVSAQQEKKCEEDSDPYADNKKDKGKMHKATEEEKRLYDEQQTKLLLAHEKLVNQKLEERIQAMESKLLCGGKNIIDHTNEQQRALEQRNQEIAERKKLEVEMRQQIELQEESAVEILETYTTLQQEVEIKTKKLKKLFTKLQAVKQEIHDVTDEFNRDRRELELVQNDLMKDLKVKYLIIENFIPVDEKNKLLARVRYDEEEGTFCVSPYEEEIPNISKRPVSADDERRPISDYSRVAIKVGRHHRYHGENILNLELDPHTRTTSDYQGPLIAPKIQAVLDEALRDDGVIDVDAAPLSISSTTKSRPIRKEKDKDKHSKTNKARGKRTSNQCATSLGHSTQVSQPVFPKARGLVPK</sequence>
<dbReference type="FunFam" id="3.40.850.10:FF:000029">
    <property type="entry name" value="Kinesin-like protein KIF17"/>
    <property type="match status" value="1"/>
</dbReference>
<evidence type="ECO:0000256" key="13">
    <source>
        <dbReference type="SAM" id="MobiDB-lite"/>
    </source>
</evidence>
<protein>
    <recommendedName>
        <fullName evidence="11">Kinesin-like protein</fullName>
    </recommendedName>
</protein>
<evidence type="ECO:0000256" key="3">
    <source>
        <dbReference type="ARBA" id="ARBA00022701"/>
    </source>
</evidence>
<feature type="compositionally biased region" description="Polar residues" evidence="13">
    <location>
        <begin position="722"/>
        <end position="738"/>
    </location>
</feature>
<feature type="domain" description="Kinesin motor" evidence="14">
    <location>
        <begin position="17"/>
        <end position="349"/>
    </location>
</feature>
<evidence type="ECO:0000313" key="15">
    <source>
        <dbReference type="EMBL" id="PNF19932.1"/>
    </source>
</evidence>
<dbReference type="InParanoid" id="A0A2J7PUC0"/>
<dbReference type="InterPro" id="IPR001752">
    <property type="entry name" value="Kinesin_motor_dom"/>
</dbReference>
<evidence type="ECO:0000256" key="6">
    <source>
        <dbReference type="ARBA" id="ARBA00023054"/>
    </source>
</evidence>
<evidence type="ECO:0000256" key="11">
    <source>
        <dbReference type="RuleBase" id="RU000394"/>
    </source>
</evidence>
<name>A0A2J7PUC0_9NEOP</name>
<dbReference type="OrthoDB" id="3176171at2759"/>
<evidence type="ECO:0000256" key="2">
    <source>
        <dbReference type="ARBA" id="ARBA00022490"/>
    </source>
</evidence>
<keyword evidence="16" id="KW-1185">Reference proteome</keyword>
<evidence type="ECO:0000256" key="1">
    <source>
        <dbReference type="ARBA" id="ARBA00004245"/>
    </source>
</evidence>
<dbReference type="PROSITE" id="PS00411">
    <property type="entry name" value="KINESIN_MOTOR_1"/>
    <property type="match status" value="1"/>
</dbReference>
<keyword evidence="6 12" id="KW-0175">Coiled coil</keyword>
<dbReference type="PANTHER" id="PTHR47969:SF21">
    <property type="entry name" value="KINESIN-LIKE PROTEIN"/>
    <property type="match status" value="1"/>
</dbReference>
<dbReference type="GO" id="GO:0003777">
    <property type="term" value="F:microtubule motor activity"/>
    <property type="evidence" value="ECO:0007669"/>
    <property type="project" value="InterPro"/>
</dbReference>
<dbReference type="SMART" id="SM00129">
    <property type="entry name" value="KISc"/>
    <property type="match status" value="1"/>
</dbReference>
<dbReference type="InterPro" id="IPR027417">
    <property type="entry name" value="P-loop_NTPase"/>
</dbReference>
<dbReference type="InterPro" id="IPR036961">
    <property type="entry name" value="Kinesin_motor_dom_sf"/>
</dbReference>
<feature type="compositionally biased region" description="Basic and acidic residues" evidence="13">
    <location>
        <begin position="702"/>
        <end position="712"/>
    </location>
</feature>
<keyword evidence="3 11" id="KW-0493">Microtubule</keyword>
<comment type="function">
    <text evidence="9">Plus-end directed microtubule motor that may be used for anterograde axonal transport and could conceivably move cargos in fly neurons different than those moved by kinesin heavy chain or other plus-end directed motors.</text>
</comment>
<keyword evidence="5 10" id="KW-0067">ATP-binding</keyword>
<dbReference type="PRINTS" id="PR00380">
    <property type="entry name" value="KINESINHEAVY"/>
</dbReference>
<keyword evidence="2" id="KW-0963">Cytoplasm</keyword>
<dbReference type="GO" id="GO:0005874">
    <property type="term" value="C:microtubule"/>
    <property type="evidence" value="ECO:0007669"/>
    <property type="project" value="UniProtKB-KW"/>
</dbReference>
<dbReference type="Pfam" id="PF00225">
    <property type="entry name" value="Kinesin"/>
    <property type="match status" value="1"/>
</dbReference>
<evidence type="ECO:0000256" key="12">
    <source>
        <dbReference type="SAM" id="Coils"/>
    </source>
</evidence>
<keyword evidence="8" id="KW-0206">Cytoskeleton</keyword>
<feature type="coiled-coil region" evidence="12">
    <location>
        <begin position="440"/>
        <end position="495"/>
    </location>
</feature>
<feature type="region of interest" description="Disordered" evidence="13">
    <location>
        <begin position="695"/>
        <end position="750"/>
    </location>
</feature>
<dbReference type="InterPro" id="IPR019821">
    <property type="entry name" value="Kinesin_motor_CS"/>
</dbReference>
<dbReference type="GO" id="GO:0007018">
    <property type="term" value="P:microtubule-based movement"/>
    <property type="evidence" value="ECO:0007669"/>
    <property type="project" value="InterPro"/>
</dbReference>
<comment type="caution">
    <text evidence="15">The sequence shown here is derived from an EMBL/GenBank/DDBJ whole genome shotgun (WGS) entry which is preliminary data.</text>
</comment>